<keyword evidence="1" id="KW-1133">Transmembrane helix</keyword>
<keyword evidence="3" id="KW-1185">Reference proteome</keyword>
<feature type="transmembrane region" description="Helical" evidence="1">
    <location>
        <begin position="49"/>
        <end position="68"/>
    </location>
</feature>
<protein>
    <submittedName>
        <fullName evidence="2">Uncharacterized protein</fullName>
    </submittedName>
</protein>
<keyword evidence="1" id="KW-0812">Transmembrane</keyword>
<gene>
    <name evidence="2" type="ORF">FHS42_005707</name>
</gene>
<evidence type="ECO:0000313" key="3">
    <source>
        <dbReference type="Proteomes" id="UP000588098"/>
    </source>
</evidence>
<sequence>MGTDRDLGWMIHGPHKQASEGELAEVSVDPHGWAAPVSAERLGGTTADSVVLCICFTSIIGVAGPAIVGHARARRRAAD</sequence>
<keyword evidence="1" id="KW-0472">Membrane</keyword>
<comment type="caution">
    <text evidence="2">The sequence shown here is derived from an EMBL/GenBank/DDBJ whole genome shotgun (WGS) entry which is preliminary data.</text>
</comment>
<reference evidence="2 3" key="1">
    <citation type="submission" date="2020-08" db="EMBL/GenBank/DDBJ databases">
        <title>Genomic Encyclopedia of Type Strains, Phase III (KMG-III): the genomes of soil and plant-associated and newly described type strains.</title>
        <authorList>
            <person name="Whitman W."/>
        </authorList>
    </citation>
    <scope>NUCLEOTIDE SEQUENCE [LARGE SCALE GENOMIC DNA]</scope>
    <source>
        <strain evidence="2 3">CECT 8305</strain>
    </source>
</reference>
<name>A0A7W9QE49_9ACTN</name>
<dbReference type="AlphaFoldDB" id="A0A7W9QE49"/>
<dbReference type="EMBL" id="JACHJL010000017">
    <property type="protein sequence ID" value="MBB5938618.1"/>
    <property type="molecule type" value="Genomic_DNA"/>
</dbReference>
<evidence type="ECO:0000256" key="1">
    <source>
        <dbReference type="SAM" id="Phobius"/>
    </source>
</evidence>
<evidence type="ECO:0000313" key="2">
    <source>
        <dbReference type="EMBL" id="MBB5938618.1"/>
    </source>
</evidence>
<dbReference type="Proteomes" id="UP000588098">
    <property type="component" value="Unassembled WGS sequence"/>
</dbReference>
<proteinExistence type="predicted"/>
<organism evidence="2 3">
    <name type="scientific">Streptomyces zagrosensis</name>
    <dbReference type="NCBI Taxonomy" id="1042984"/>
    <lineage>
        <taxon>Bacteria</taxon>
        <taxon>Bacillati</taxon>
        <taxon>Actinomycetota</taxon>
        <taxon>Actinomycetes</taxon>
        <taxon>Kitasatosporales</taxon>
        <taxon>Streptomycetaceae</taxon>
        <taxon>Streptomyces</taxon>
    </lineage>
</organism>
<accession>A0A7W9QE49</accession>